<feature type="domain" description="Carbohydrate kinase PfkB" evidence="6">
    <location>
        <begin position="23"/>
        <end position="325"/>
    </location>
</feature>
<evidence type="ECO:0000256" key="4">
    <source>
        <dbReference type="ARBA" id="ARBA00022777"/>
    </source>
</evidence>
<gene>
    <name evidence="7" type="ORF">FB471_2591</name>
</gene>
<dbReference type="SUPFAM" id="SSF53613">
    <property type="entry name" value="Ribokinase-like"/>
    <property type="match status" value="1"/>
</dbReference>
<evidence type="ECO:0000313" key="8">
    <source>
        <dbReference type="Proteomes" id="UP000320876"/>
    </source>
</evidence>
<reference evidence="7 8" key="1">
    <citation type="submission" date="2019-06" db="EMBL/GenBank/DDBJ databases">
        <title>Sequencing the genomes of 1000 actinobacteria strains.</title>
        <authorList>
            <person name="Klenk H.-P."/>
        </authorList>
    </citation>
    <scope>NUCLEOTIDE SEQUENCE [LARGE SCALE GENOMIC DNA]</scope>
    <source>
        <strain evidence="7 8">DSM 45679</strain>
    </source>
</reference>
<dbReference type="PROSITE" id="PS00584">
    <property type="entry name" value="PFKB_KINASES_2"/>
    <property type="match status" value="1"/>
</dbReference>
<dbReference type="PANTHER" id="PTHR43085">
    <property type="entry name" value="HEXOKINASE FAMILY MEMBER"/>
    <property type="match status" value="1"/>
</dbReference>
<dbReference type="CDD" id="cd01167">
    <property type="entry name" value="bac_FRK"/>
    <property type="match status" value="1"/>
</dbReference>
<dbReference type="InterPro" id="IPR029056">
    <property type="entry name" value="Ribokinase-like"/>
</dbReference>
<evidence type="ECO:0000256" key="2">
    <source>
        <dbReference type="ARBA" id="ARBA00022679"/>
    </source>
</evidence>
<protein>
    <submittedName>
        <fullName evidence="7">Fructokinase</fullName>
    </submittedName>
</protein>
<keyword evidence="3" id="KW-0547">Nucleotide-binding</keyword>
<evidence type="ECO:0000259" key="6">
    <source>
        <dbReference type="Pfam" id="PF00294"/>
    </source>
</evidence>
<dbReference type="GO" id="GO:0016301">
    <property type="term" value="F:kinase activity"/>
    <property type="evidence" value="ECO:0007669"/>
    <property type="project" value="UniProtKB-KW"/>
</dbReference>
<dbReference type="InterPro" id="IPR050306">
    <property type="entry name" value="PfkB_Carbo_kinase"/>
</dbReference>
<evidence type="ECO:0000256" key="5">
    <source>
        <dbReference type="ARBA" id="ARBA00022840"/>
    </source>
</evidence>
<dbReference type="Pfam" id="PF00294">
    <property type="entry name" value="PfkB"/>
    <property type="match status" value="1"/>
</dbReference>
<sequence>MARRASLGGGGWATGGHSITAVIVVGGEALVDLVPDESTVDGSAPELRPLWPRLGGGPYNVALAAGRLGAATSFVSRISRDRFGEALLRRLRASGVDTSLVQRGQEPTTLAVVALDEQGSAQYTFYTEATADRFFADRGALPEEVSALSIGTLGMVLEPGASAYEAMLRREAARGVLTALDPNIRADLIADPAAYRARFASWLPDVRLLKLSVEDAAWLAEGTDPLTAAKSWLDSGVGAVVLTRGAEGLSVVTAAGEPVRVPTAPARLVDTIGAGDTVQGALLAWLHERGVTDPGALGEPEWRAALQYAAGAAAITVSRSGAEPPTAAELAEYR</sequence>
<keyword evidence="5" id="KW-0067">ATP-binding</keyword>
<comment type="similarity">
    <text evidence="1">Belongs to the carbohydrate kinase PfkB family.</text>
</comment>
<name>A0A542DIN9_AMYCI</name>
<dbReference type="InterPro" id="IPR011611">
    <property type="entry name" value="PfkB_dom"/>
</dbReference>
<evidence type="ECO:0000256" key="1">
    <source>
        <dbReference type="ARBA" id="ARBA00010688"/>
    </source>
</evidence>
<evidence type="ECO:0000256" key="3">
    <source>
        <dbReference type="ARBA" id="ARBA00022741"/>
    </source>
</evidence>
<dbReference type="GO" id="GO:0005524">
    <property type="term" value="F:ATP binding"/>
    <property type="evidence" value="ECO:0007669"/>
    <property type="project" value="UniProtKB-KW"/>
</dbReference>
<dbReference type="Proteomes" id="UP000320876">
    <property type="component" value="Unassembled WGS sequence"/>
</dbReference>
<proteinExistence type="inferred from homology"/>
<accession>A0A542DIN9</accession>
<dbReference type="InterPro" id="IPR002173">
    <property type="entry name" value="Carboh/pur_kinase_PfkB_CS"/>
</dbReference>
<dbReference type="PANTHER" id="PTHR43085:SF1">
    <property type="entry name" value="PSEUDOURIDINE KINASE-RELATED"/>
    <property type="match status" value="1"/>
</dbReference>
<evidence type="ECO:0000313" key="7">
    <source>
        <dbReference type="EMBL" id="TQJ02845.1"/>
    </source>
</evidence>
<dbReference type="EMBL" id="VFML01000001">
    <property type="protein sequence ID" value="TQJ02845.1"/>
    <property type="molecule type" value="Genomic_DNA"/>
</dbReference>
<keyword evidence="8" id="KW-1185">Reference proteome</keyword>
<keyword evidence="2" id="KW-0808">Transferase</keyword>
<dbReference type="Gene3D" id="3.40.1190.20">
    <property type="match status" value="1"/>
</dbReference>
<organism evidence="7 8">
    <name type="scientific">Amycolatopsis cihanbeyliensis</name>
    <dbReference type="NCBI Taxonomy" id="1128664"/>
    <lineage>
        <taxon>Bacteria</taxon>
        <taxon>Bacillati</taxon>
        <taxon>Actinomycetota</taxon>
        <taxon>Actinomycetes</taxon>
        <taxon>Pseudonocardiales</taxon>
        <taxon>Pseudonocardiaceae</taxon>
        <taxon>Amycolatopsis</taxon>
    </lineage>
</organism>
<keyword evidence="4 7" id="KW-0418">Kinase</keyword>
<comment type="caution">
    <text evidence="7">The sequence shown here is derived from an EMBL/GenBank/DDBJ whole genome shotgun (WGS) entry which is preliminary data.</text>
</comment>
<dbReference type="AlphaFoldDB" id="A0A542DIN9"/>